<protein>
    <recommendedName>
        <fullName evidence="2">DH domain-containing protein</fullName>
    </recommendedName>
</protein>
<accession>A0A4Y7TXM8</accession>
<sequence length="512" mass="56914">MTQPYNKAPAPAPGNMPFPSITPTSRPPTTRKKLQKAPRQRYRTSPKQPFRTVPLTRSPSTRSDNSRGHLLPSDAQNRHVHFARYPARSNQPSVLRKRRNDSAAGRRTYHTFPHAIPGTPRYPTGYVPQHESPDRHNNIGHEPLLQRVPEQEIVPQQPHPELSPLFPEPELSAEHGVLQRPAPLPVHESFSPGQILQHPAQPNSPTTSWAQRRWTMSEPLPSTSAGTGPNSRDPTSSRPRPSSQHLEKALPELPVLALSPTAPSKHVEATASSSKDANRDSHIIPPPLYTEESPLSSTDSPLPPIPPLDTIYHGRLIADFIRDERTYITTLRQSVKNEDIFITSSSEDLVSRVEGDRTLTGVSSAFLGSCRPLETALVKWSEETARTVREGEEAKERREKALPPTPEEGGSSSRRNSLFRRVSVLWGKGKGGRNSSKGGHAPQHKPDRIWQPPANTGTPGLWEMSVLPSQRLTQYRYLLRELLATVPGTHPSYSELDRALHGVVFISEKVAK</sequence>
<dbReference type="SUPFAM" id="SSF48065">
    <property type="entry name" value="DBL homology domain (DH-domain)"/>
    <property type="match status" value="1"/>
</dbReference>
<feature type="compositionally biased region" description="Basic residues" evidence="1">
    <location>
        <begin position="29"/>
        <end position="44"/>
    </location>
</feature>
<feature type="non-terminal residue" evidence="3">
    <location>
        <position position="512"/>
    </location>
</feature>
<dbReference type="AlphaFoldDB" id="A0A4Y7TXM8"/>
<feature type="compositionally biased region" description="Basic and acidic residues" evidence="1">
    <location>
        <begin position="385"/>
        <end position="401"/>
    </location>
</feature>
<dbReference type="PROSITE" id="PS50010">
    <property type="entry name" value="DH_2"/>
    <property type="match status" value="1"/>
</dbReference>
<comment type="caution">
    <text evidence="3">The sequence shown here is derived from an EMBL/GenBank/DDBJ whole genome shotgun (WGS) entry which is preliminary data.</text>
</comment>
<feature type="compositionally biased region" description="Low complexity" evidence="1">
    <location>
        <begin position="231"/>
        <end position="243"/>
    </location>
</feature>
<dbReference type="InterPro" id="IPR035899">
    <property type="entry name" value="DBL_dom_sf"/>
</dbReference>
<dbReference type="Proteomes" id="UP000298030">
    <property type="component" value="Unassembled WGS sequence"/>
</dbReference>
<gene>
    <name evidence="3" type="ORF">FA13DRAFT_1724670</name>
</gene>
<dbReference type="Gene3D" id="1.20.900.10">
    <property type="entry name" value="Dbl homology (DH) domain"/>
    <property type="match status" value="1"/>
</dbReference>
<name>A0A4Y7TXM8_COPMI</name>
<evidence type="ECO:0000259" key="2">
    <source>
        <dbReference type="PROSITE" id="PS50010"/>
    </source>
</evidence>
<feature type="compositionally biased region" description="Low complexity" evidence="1">
    <location>
        <begin position="19"/>
        <end position="28"/>
    </location>
</feature>
<organism evidence="3 4">
    <name type="scientific">Coprinellus micaceus</name>
    <name type="common">Glistening ink-cap mushroom</name>
    <name type="synonym">Coprinus micaceus</name>
    <dbReference type="NCBI Taxonomy" id="71717"/>
    <lineage>
        <taxon>Eukaryota</taxon>
        <taxon>Fungi</taxon>
        <taxon>Dikarya</taxon>
        <taxon>Basidiomycota</taxon>
        <taxon>Agaricomycotina</taxon>
        <taxon>Agaricomycetes</taxon>
        <taxon>Agaricomycetidae</taxon>
        <taxon>Agaricales</taxon>
        <taxon>Agaricineae</taxon>
        <taxon>Psathyrellaceae</taxon>
        <taxon>Coprinellus</taxon>
    </lineage>
</organism>
<evidence type="ECO:0000313" key="4">
    <source>
        <dbReference type="Proteomes" id="UP000298030"/>
    </source>
</evidence>
<feature type="region of interest" description="Disordered" evidence="1">
    <location>
        <begin position="156"/>
        <end position="246"/>
    </location>
</feature>
<evidence type="ECO:0000256" key="1">
    <source>
        <dbReference type="SAM" id="MobiDB-lite"/>
    </source>
</evidence>
<feature type="region of interest" description="Disordered" evidence="1">
    <location>
        <begin position="427"/>
        <end position="453"/>
    </location>
</feature>
<feature type="compositionally biased region" description="Polar residues" evidence="1">
    <location>
        <begin position="200"/>
        <end position="210"/>
    </location>
</feature>
<feature type="compositionally biased region" description="Polar residues" evidence="1">
    <location>
        <begin position="220"/>
        <end position="230"/>
    </location>
</feature>
<keyword evidence="4" id="KW-1185">Reference proteome</keyword>
<dbReference type="STRING" id="71717.A0A4Y7TXM8"/>
<reference evidence="3 4" key="1">
    <citation type="journal article" date="2019" name="Nat. Ecol. Evol.">
        <title>Megaphylogeny resolves global patterns of mushroom evolution.</title>
        <authorList>
            <person name="Varga T."/>
            <person name="Krizsan K."/>
            <person name="Foldi C."/>
            <person name="Dima B."/>
            <person name="Sanchez-Garcia M."/>
            <person name="Sanchez-Ramirez S."/>
            <person name="Szollosi G.J."/>
            <person name="Szarkandi J.G."/>
            <person name="Papp V."/>
            <person name="Albert L."/>
            <person name="Andreopoulos W."/>
            <person name="Angelini C."/>
            <person name="Antonin V."/>
            <person name="Barry K.W."/>
            <person name="Bougher N.L."/>
            <person name="Buchanan P."/>
            <person name="Buyck B."/>
            <person name="Bense V."/>
            <person name="Catcheside P."/>
            <person name="Chovatia M."/>
            <person name="Cooper J."/>
            <person name="Damon W."/>
            <person name="Desjardin D."/>
            <person name="Finy P."/>
            <person name="Geml J."/>
            <person name="Haridas S."/>
            <person name="Hughes K."/>
            <person name="Justo A."/>
            <person name="Karasinski D."/>
            <person name="Kautmanova I."/>
            <person name="Kiss B."/>
            <person name="Kocsube S."/>
            <person name="Kotiranta H."/>
            <person name="LaButti K.M."/>
            <person name="Lechner B.E."/>
            <person name="Liimatainen K."/>
            <person name="Lipzen A."/>
            <person name="Lukacs Z."/>
            <person name="Mihaltcheva S."/>
            <person name="Morgado L.N."/>
            <person name="Niskanen T."/>
            <person name="Noordeloos M.E."/>
            <person name="Ohm R.A."/>
            <person name="Ortiz-Santana B."/>
            <person name="Ovrebo C."/>
            <person name="Racz N."/>
            <person name="Riley R."/>
            <person name="Savchenko A."/>
            <person name="Shiryaev A."/>
            <person name="Soop K."/>
            <person name="Spirin V."/>
            <person name="Szebenyi C."/>
            <person name="Tomsovsky M."/>
            <person name="Tulloss R.E."/>
            <person name="Uehling J."/>
            <person name="Grigoriev I.V."/>
            <person name="Vagvolgyi C."/>
            <person name="Papp T."/>
            <person name="Martin F.M."/>
            <person name="Miettinen O."/>
            <person name="Hibbett D.S."/>
            <person name="Nagy L.G."/>
        </authorList>
    </citation>
    <scope>NUCLEOTIDE SEQUENCE [LARGE SCALE GENOMIC DNA]</scope>
    <source>
        <strain evidence="3 4">FP101781</strain>
    </source>
</reference>
<feature type="region of interest" description="Disordered" evidence="1">
    <location>
        <begin position="262"/>
        <end position="306"/>
    </location>
</feature>
<feature type="domain" description="DH" evidence="2">
    <location>
        <begin position="468"/>
        <end position="512"/>
    </location>
</feature>
<feature type="compositionally biased region" description="Low complexity" evidence="1">
    <location>
        <begin position="159"/>
        <end position="170"/>
    </location>
</feature>
<dbReference type="GO" id="GO:0005085">
    <property type="term" value="F:guanyl-nucleotide exchange factor activity"/>
    <property type="evidence" value="ECO:0007669"/>
    <property type="project" value="InterPro"/>
</dbReference>
<dbReference type="OrthoDB" id="2911088at2759"/>
<evidence type="ECO:0000313" key="3">
    <source>
        <dbReference type="EMBL" id="TEB38734.1"/>
    </source>
</evidence>
<dbReference type="EMBL" id="QPFP01000002">
    <property type="protein sequence ID" value="TEB38734.1"/>
    <property type="molecule type" value="Genomic_DNA"/>
</dbReference>
<feature type="region of interest" description="Disordered" evidence="1">
    <location>
        <begin position="385"/>
        <end position="415"/>
    </location>
</feature>
<feature type="region of interest" description="Disordered" evidence="1">
    <location>
        <begin position="1"/>
        <end position="121"/>
    </location>
</feature>
<proteinExistence type="predicted"/>
<dbReference type="InterPro" id="IPR000219">
    <property type="entry name" value="DH_dom"/>
</dbReference>